<proteinExistence type="predicted"/>
<protein>
    <submittedName>
        <fullName evidence="2">Uncharacterized protein</fullName>
    </submittedName>
</protein>
<dbReference type="EMBL" id="KE504237">
    <property type="protein sequence ID" value="EPS94307.1"/>
    <property type="molecule type" value="Genomic_DNA"/>
</dbReference>
<dbReference type="HOGENOM" id="CLU_116371_0_0_1"/>
<feature type="region of interest" description="Disordered" evidence="1">
    <location>
        <begin position="143"/>
        <end position="185"/>
    </location>
</feature>
<evidence type="ECO:0000256" key="1">
    <source>
        <dbReference type="SAM" id="MobiDB-lite"/>
    </source>
</evidence>
<gene>
    <name evidence="2" type="ORF">FOMPIDRAFT_1055179</name>
</gene>
<keyword evidence="3" id="KW-1185">Reference proteome</keyword>
<evidence type="ECO:0000313" key="2">
    <source>
        <dbReference type="EMBL" id="EPS94307.1"/>
    </source>
</evidence>
<accession>S8DNW4</accession>
<sequence>MDSWQGLVTALHKILSHLSSPVIRTLQLRIRLEPPEHSPSTSTHPDSEFWTLDLGSIHDVIKRPLFNSLRDASIKIWSEALSLTRLTCDAVLTAEEKARRVCLILEPWDKRGILAVEGYHEFSDEEIERERARWRNAYDSEQQGFGEGVGEEAQSSEDATVVASDQANEAGFEGTVQDLVGNSDG</sequence>
<name>S8DNW4_FOMSC</name>
<organism evidence="2 3">
    <name type="scientific">Fomitopsis schrenkii</name>
    <name type="common">Brown rot fungus</name>
    <dbReference type="NCBI Taxonomy" id="2126942"/>
    <lineage>
        <taxon>Eukaryota</taxon>
        <taxon>Fungi</taxon>
        <taxon>Dikarya</taxon>
        <taxon>Basidiomycota</taxon>
        <taxon>Agaricomycotina</taxon>
        <taxon>Agaricomycetes</taxon>
        <taxon>Polyporales</taxon>
        <taxon>Fomitopsis</taxon>
    </lineage>
</organism>
<evidence type="ECO:0000313" key="3">
    <source>
        <dbReference type="Proteomes" id="UP000015241"/>
    </source>
</evidence>
<dbReference type="InParanoid" id="S8DNW4"/>
<dbReference type="STRING" id="743788.S8DNW4"/>
<reference evidence="2 3" key="1">
    <citation type="journal article" date="2012" name="Science">
        <title>The Paleozoic origin of enzymatic lignin decomposition reconstructed from 31 fungal genomes.</title>
        <authorList>
            <person name="Floudas D."/>
            <person name="Binder M."/>
            <person name="Riley R."/>
            <person name="Barry K."/>
            <person name="Blanchette R.A."/>
            <person name="Henrissat B."/>
            <person name="Martinez A.T."/>
            <person name="Otillar R."/>
            <person name="Spatafora J.W."/>
            <person name="Yadav J.S."/>
            <person name="Aerts A."/>
            <person name="Benoit I."/>
            <person name="Boyd A."/>
            <person name="Carlson A."/>
            <person name="Copeland A."/>
            <person name="Coutinho P.M."/>
            <person name="de Vries R.P."/>
            <person name="Ferreira P."/>
            <person name="Findley K."/>
            <person name="Foster B."/>
            <person name="Gaskell J."/>
            <person name="Glotzer D."/>
            <person name="Gorecki P."/>
            <person name="Heitman J."/>
            <person name="Hesse C."/>
            <person name="Hori C."/>
            <person name="Igarashi K."/>
            <person name="Jurgens J.A."/>
            <person name="Kallen N."/>
            <person name="Kersten P."/>
            <person name="Kohler A."/>
            <person name="Kuees U."/>
            <person name="Kumar T.K.A."/>
            <person name="Kuo A."/>
            <person name="LaButti K."/>
            <person name="Larrondo L.F."/>
            <person name="Lindquist E."/>
            <person name="Ling A."/>
            <person name="Lombard V."/>
            <person name="Lucas S."/>
            <person name="Lundell T."/>
            <person name="Martin R."/>
            <person name="McLaughlin D.J."/>
            <person name="Morgenstern I."/>
            <person name="Morin E."/>
            <person name="Murat C."/>
            <person name="Nagy L.G."/>
            <person name="Nolan M."/>
            <person name="Ohm R.A."/>
            <person name="Patyshakuliyeva A."/>
            <person name="Rokas A."/>
            <person name="Ruiz-Duenas F.J."/>
            <person name="Sabat G."/>
            <person name="Salamov A."/>
            <person name="Samejima M."/>
            <person name="Schmutz J."/>
            <person name="Slot J.C."/>
            <person name="St John F."/>
            <person name="Stenlid J."/>
            <person name="Sun H."/>
            <person name="Sun S."/>
            <person name="Syed K."/>
            <person name="Tsang A."/>
            <person name="Wiebenga A."/>
            <person name="Young D."/>
            <person name="Pisabarro A."/>
            <person name="Eastwood D.C."/>
            <person name="Martin F."/>
            <person name="Cullen D."/>
            <person name="Grigoriev I.V."/>
            <person name="Hibbett D.S."/>
        </authorList>
    </citation>
    <scope>NUCLEOTIDE SEQUENCE</scope>
    <source>
        <strain evidence="3">FP-58527</strain>
    </source>
</reference>
<dbReference type="Proteomes" id="UP000015241">
    <property type="component" value="Unassembled WGS sequence"/>
</dbReference>
<dbReference type="AlphaFoldDB" id="S8DNW4"/>